<organism evidence="3 4">
    <name type="scientific">Cardamine amara subsp. amara</name>
    <dbReference type="NCBI Taxonomy" id="228776"/>
    <lineage>
        <taxon>Eukaryota</taxon>
        <taxon>Viridiplantae</taxon>
        <taxon>Streptophyta</taxon>
        <taxon>Embryophyta</taxon>
        <taxon>Tracheophyta</taxon>
        <taxon>Spermatophyta</taxon>
        <taxon>Magnoliopsida</taxon>
        <taxon>eudicotyledons</taxon>
        <taxon>Gunneridae</taxon>
        <taxon>Pentapetalae</taxon>
        <taxon>rosids</taxon>
        <taxon>malvids</taxon>
        <taxon>Brassicales</taxon>
        <taxon>Brassicaceae</taxon>
        <taxon>Cardamineae</taxon>
        <taxon>Cardamine</taxon>
    </lineage>
</organism>
<gene>
    <name evidence="3" type="ORF">V5N11_014431</name>
</gene>
<dbReference type="InterPro" id="IPR003130">
    <property type="entry name" value="GED"/>
</dbReference>
<protein>
    <submittedName>
        <fullName evidence="3">Dynamin-related protein 4C</fullName>
    </submittedName>
</protein>
<keyword evidence="4" id="KW-1185">Reference proteome</keyword>
<dbReference type="Gene3D" id="1.20.120.1240">
    <property type="entry name" value="Dynamin, middle domain"/>
    <property type="match status" value="1"/>
</dbReference>
<proteinExistence type="predicted"/>
<dbReference type="AlphaFoldDB" id="A0ABD1ALW5"/>
<dbReference type="Pfam" id="PF02212">
    <property type="entry name" value="GED"/>
    <property type="match status" value="1"/>
</dbReference>
<feature type="region of interest" description="Disordered" evidence="1">
    <location>
        <begin position="85"/>
        <end position="106"/>
    </location>
</feature>
<dbReference type="Proteomes" id="UP001558713">
    <property type="component" value="Unassembled WGS sequence"/>
</dbReference>
<sequence>MMSWNQKTYNQQSFINSVLHDTKYPDYFQLNGFEAVLDGYMYWTIVFRRIVDNLELHLQFTVRNLVNKELQKEIVAEMVDSRSNSGGGLHRLMEESPSVMSMSDDR</sequence>
<evidence type="ECO:0000313" key="4">
    <source>
        <dbReference type="Proteomes" id="UP001558713"/>
    </source>
</evidence>
<dbReference type="EMBL" id="JBANAX010000472">
    <property type="protein sequence ID" value="KAL1207574.1"/>
    <property type="molecule type" value="Genomic_DNA"/>
</dbReference>
<dbReference type="InterPro" id="IPR020850">
    <property type="entry name" value="GED_dom"/>
</dbReference>
<reference evidence="3 4" key="1">
    <citation type="submission" date="2024-04" db="EMBL/GenBank/DDBJ databases">
        <title>Genome assembly C_amara_ONT_v2.</title>
        <authorList>
            <person name="Yant L."/>
            <person name="Moore C."/>
            <person name="Slenker M."/>
        </authorList>
    </citation>
    <scope>NUCLEOTIDE SEQUENCE [LARGE SCALE GENOMIC DNA]</scope>
    <source>
        <tissue evidence="3">Leaf</tissue>
    </source>
</reference>
<evidence type="ECO:0000313" key="3">
    <source>
        <dbReference type="EMBL" id="KAL1207574.1"/>
    </source>
</evidence>
<name>A0ABD1ALW5_CARAN</name>
<dbReference type="PROSITE" id="PS51388">
    <property type="entry name" value="GED"/>
    <property type="match status" value="1"/>
</dbReference>
<comment type="caution">
    <text evidence="3">The sequence shown here is derived from an EMBL/GenBank/DDBJ whole genome shotgun (WGS) entry which is preliminary data.</text>
</comment>
<accession>A0ABD1ALW5</accession>
<evidence type="ECO:0000259" key="2">
    <source>
        <dbReference type="PROSITE" id="PS51388"/>
    </source>
</evidence>
<evidence type="ECO:0000256" key="1">
    <source>
        <dbReference type="SAM" id="MobiDB-lite"/>
    </source>
</evidence>
<feature type="domain" description="GED" evidence="2">
    <location>
        <begin position="32"/>
        <end position="106"/>
    </location>
</feature>